<dbReference type="Proteomes" id="UP001259239">
    <property type="component" value="Unassembled WGS sequence"/>
</dbReference>
<reference evidence="1" key="1">
    <citation type="journal article" date="2023" name="J. Vet. Diagn. Invest.">
        <title>Oxytetracycline-resistant Paenibacillus larvae identified in commercial beekeeping operations in Saskatchewan using pooled honey sampling.</title>
        <authorList>
            <person name="Obshta O."/>
            <person name="Zabrodski M.W."/>
            <person name="Soomro T."/>
            <person name="Wilson G."/>
            <person name="Masood F."/>
            <person name="Thebeau J."/>
            <person name="Silva M.C.B."/>
            <person name="Biganski S."/>
            <person name="Kozii I.V."/>
            <person name="Koziy R.V."/>
            <person name="Raza M.F."/>
            <person name="Jose M.S."/>
            <person name="Simko E."/>
            <person name="Wood S.C."/>
        </authorList>
    </citation>
    <scope>NUCLEOTIDE SEQUENCE</scope>
    <source>
        <strain evidence="1">PL001</strain>
    </source>
</reference>
<name>A0AAP5JS82_9BACL</name>
<reference evidence="1" key="2">
    <citation type="submission" date="2023-03" db="EMBL/GenBank/DDBJ databases">
        <authorList>
            <person name="Obshta O."/>
            <person name="Zabrodski M.W."/>
            <person name="Soomro T."/>
            <person name="Wilson G."/>
            <person name="Masood F."/>
            <person name="Thebeau J."/>
            <person name="Bezerra Da Silva M.C."/>
            <person name="Raza F."/>
            <person name="Biganski S."/>
            <person name="Jose M."/>
            <person name="Camilli M."/>
            <person name="Kozii I.V."/>
            <person name="Kozii R.V."/>
            <person name="Simko E."/>
            <person name="Wood S.C."/>
        </authorList>
    </citation>
    <scope>NUCLEOTIDE SEQUENCE</scope>
    <source>
        <strain evidence="1">PL001</strain>
    </source>
</reference>
<accession>A0AAP5JS82</accession>
<dbReference type="EMBL" id="JARQGV010000004">
    <property type="protein sequence ID" value="MDT2251091.1"/>
    <property type="molecule type" value="Genomic_DNA"/>
</dbReference>
<protein>
    <submittedName>
        <fullName evidence="1">Uncharacterized protein</fullName>
    </submittedName>
</protein>
<dbReference type="RefSeq" id="WP_144029578.1">
    <property type="nucleotide sequence ID" value="NZ_CBCRXL010000146.1"/>
</dbReference>
<comment type="caution">
    <text evidence="1">The sequence shown here is derived from an EMBL/GenBank/DDBJ whole genome shotgun (WGS) entry which is preliminary data.</text>
</comment>
<gene>
    <name evidence="1" type="ORF">P7H09_06880</name>
</gene>
<evidence type="ECO:0000313" key="2">
    <source>
        <dbReference type="Proteomes" id="UP001259239"/>
    </source>
</evidence>
<proteinExistence type="predicted"/>
<evidence type="ECO:0000313" key="1">
    <source>
        <dbReference type="EMBL" id="MDT2251091.1"/>
    </source>
</evidence>
<sequence>MKDKLMQEFEELVNIGTLGVLIAEKKWTELAWTLIKKGVKRNPWVLAGWLAWQQQNVLVIKTIKTKDD</sequence>
<dbReference type="AlphaFoldDB" id="A0AAP5JS82"/>
<organism evidence="1 2">
    <name type="scientific">Paenibacillus larvae</name>
    <dbReference type="NCBI Taxonomy" id="1464"/>
    <lineage>
        <taxon>Bacteria</taxon>
        <taxon>Bacillati</taxon>
        <taxon>Bacillota</taxon>
        <taxon>Bacilli</taxon>
        <taxon>Bacillales</taxon>
        <taxon>Paenibacillaceae</taxon>
        <taxon>Paenibacillus</taxon>
    </lineage>
</organism>